<dbReference type="PROSITE" id="PS51375">
    <property type="entry name" value="PPR"/>
    <property type="match status" value="14"/>
</dbReference>
<proteinExistence type="inferred from homology"/>
<feature type="repeat" description="PPR" evidence="3">
    <location>
        <begin position="759"/>
        <end position="793"/>
    </location>
</feature>
<organism evidence="5 6">
    <name type="scientific">Crotalaria pallida</name>
    <name type="common">Smooth rattlebox</name>
    <name type="synonym">Crotalaria striata</name>
    <dbReference type="NCBI Taxonomy" id="3830"/>
    <lineage>
        <taxon>Eukaryota</taxon>
        <taxon>Viridiplantae</taxon>
        <taxon>Streptophyta</taxon>
        <taxon>Embryophyta</taxon>
        <taxon>Tracheophyta</taxon>
        <taxon>Spermatophyta</taxon>
        <taxon>Magnoliopsida</taxon>
        <taxon>eudicotyledons</taxon>
        <taxon>Gunneridae</taxon>
        <taxon>Pentapetalae</taxon>
        <taxon>rosids</taxon>
        <taxon>fabids</taxon>
        <taxon>Fabales</taxon>
        <taxon>Fabaceae</taxon>
        <taxon>Papilionoideae</taxon>
        <taxon>50 kb inversion clade</taxon>
        <taxon>genistoids sensu lato</taxon>
        <taxon>core genistoids</taxon>
        <taxon>Crotalarieae</taxon>
        <taxon>Crotalaria</taxon>
    </lineage>
</organism>
<dbReference type="Gene3D" id="1.25.40.10">
    <property type="entry name" value="Tetratricopeptide repeat domain"/>
    <property type="match status" value="6"/>
</dbReference>
<feature type="repeat" description="PPR" evidence="3">
    <location>
        <begin position="409"/>
        <end position="443"/>
    </location>
</feature>
<evidence type="ECO:0000313" key="6">
    <source>
        <dbReference type="Proteomes" id="UP001372338"/>
    </source>
</evidence>
<dbReference type="PANTHER" id="PTHR47447:SF17">
    <property type="entry name" value="OS12G0638900 PROTEIN"/>
    <property type="match status" value="1"/>
</dbReference>
<evidence type="ECO:0000256" key="4">
    <source>
        <dbReference type="SAM" id="MobiDB-lite"/>
    </source>
</evidence>
<dbReference type="Pfam" id="PF13812">
    <property type="entry name" value="PPR_3"/>
    <property type="match status" value="1"/>
</dbReference>
<dbReference type="PANTHER" id="PTHR47447">
    <property type="entry name" value="OS03G0856100 PROTEIN"/>
    <property type="match status" value="1"/>
</dbReference>
<gene>
    <name evidence="5" type="ORF">RIF29_40916</name>
</gene>
<comment type="similarity">
    <text evidence="1">Belongs to the PPR family. P subfamily.</text>
</comment>
<dbReference type="Pfam" id="PF13041">
    <property type="entry name" value="PPR_2"/>
    <property type="match status" value="4"/>
</dbReference>
<dbReference type="SUPFAM" id="SSF81901">
    <property type="entry name" value="HCP-like"/>
    <property type="match status" value="1"/>
</dbReference>
<feature type="repeat" description="PPR" evidence="3">
    <location>
        <begin position="690"/>
        <end position="724"/>
    </location>
</feature>
<evidence type="ECO:0000256" key="1">
    <source>
        <dbReference type="ARBA" id="ARBA00007626"/>
    </source>
</evidence>
<dbReference type="NCBIfam" id="TIGR00756">
    <property type="entry name" value="PPR"/>
    <property type="match status" value="13"/>
</dbReference>
<feature type="repeat" description="PPR" evidence="3">
    <location>
        <begin position="620"/>
        <end position="654"/>
    </location>
</feature>
<evidence type="ECO:0008006" key="7">
    <source>
        <dbReference type="Google" id="ProtNLM"/>
    </source>
</evidence>
<feature type="repeat" description="PPR" evidence="3">
    <location>
        <begin position="515"/>
        <end position="549"/>
    </location>
</feature>
<feature type="compositionally biased region" description="Low complexity" evidence="4">
    <location>
        <begin position="59"/>
        <end position="72"/>
    </location>
</feature>
<sequence>MSYADIFGVSSFSSSSFSSIFITNNTTKPHLGHLPSPPNTRFHRLPLHCNSKTLTLPPKSSYSSSSSSSVKGSNRKKKKNYGGVLPSILRSLELTDDVESALDSFSENLGPKEMTVILKEQRKWERVVKVFEWFKSKEECVLNVIHYNVVLRALGKAQQWDQLRLCWVEMAKNGVSPTNNTYSMLVDVYGKAGLVKESLLWIKHMRTRGYFPDEVTMSTVVKVLKDVGEFDRADRFYKDWCAGRVGLDDLDLDSLTIDTNGSRSMPISFKHFLSTELFKTGGRIPASDVMASLNMENPPGKPRLTSTYNTLIDLYGKAGRLKDAADVFADMLKSGVAADTITFNTMIFTCGSHGNLEEAESLLAKMEEKGIAPDTKTYNILLSLYANAGNIDVALCCYRRIREAGLFPDVVTHRALLGALCAKNMVQAVEELLDEMEKSGVSVDEHSLPGIIKMYLNEGALDKANDFLQKFQMEGEPSSTICAAIMDAFAEKGFLAQAENLFYRERNIAEKTRDDVVEYNVMIKAYGKAKLYDEAVSLFKVMKNRGIWPDDCTYNSLVQMLSGAELVDQARALMVEMQELGFKPHCQTFSAVIACYADLGQLSDAVSVYQEMLRAGVKPNEIVFGSLINGFAEYGSLEEALEYIHIMEESGFSANLVVLTSLLKSYCKVGNLDGAKAIFERMQKMEGGVDLIACNSMITLFADLGLVSEARLAFENLREKGWADGVSYATMMFLYRSVCRIDEAIELAEEMKLVGLLRDCVSYNKVLVCYATSGQFYECAELINQMISQKLLPNDGTFKVIFTILKKGGYAIEGVEQLESSYQEGKPYARQAAYTVLYSLVGMHALALESVQAFMESGINLDCSAYNAAIYAYAAAGDTTKAFNIYMKMKEEHLEPDLVTQINMVFCYGKAGMVEGVKRMFSELQYGDMEPSKSMFKAIIDAFKTCNRKDLYELAIQEMNFTFNSEEKSEAEVETFSEAEGETYSEAEDEPYSEIDSETEYDSDEAY</sequence>
<feature type="repeat" description="PPR" evidence="3">
    <location>
        <begin position="655"/>
        <end position="685"/>
    </location>
</feature>
<feature type="region of interest" description="Disordered" evidence="4">
    <location>
        <begin position="53"/>
        <end position="78"/>
    </location>
</feature>
<dbReference type="EMBL" id="JAYWIO010000008">
    <property type="protein sequence ID" value="KAK7246058.1"/>
    <property type="molecule type" value="Genomic_DNA"/>
</dbReference>
<keyword evidence="6" id="KW-1185">Reference proteome</keyword>
<feature type="repeat" description="PPR" evidence="3">
    <location>
        <begin position="178"/>
        <end position="212"/>
    </location>
</feature>
<dbReference type="InterPro" id="IPR002885">
    <property type="entry name" value="PPR_rpt"/>
</dbReference>
<accession>A0AAN9E3Z8</accession>
<feature type="repeat" description="PPR" evidence="3">
    <location>
        <begin position="374"/>
        <end position="408"/>
    </location>
</feature>
<evidence type="ECO:0000256" key="2">
    <source>
        <dbReference type="ARBA" id="ARBA00022737"/>
    </source>
</evidence>
<feature type="region of interest" description="Disordered" evidence="4">
    <location>
        <begin position="966"/>
        <end position="1007"/>
    </location>
</feature>
<feature type="repeat" description="PPR" evidence="3">
    <location>
        <begin position="550"/>
        <end position="584"/>
    </location>
</feature>
<keyword evidence="2" id="KW-0677">Repeat</keyword>
<feature type="repeat" description="PPR" evidence="3">
    <location>
        <begin position="143"/>
        <end position="177"/>
    </location>
</feature>
<feature type="repeat" description="PPR" evidence="3">
    <location>
        <begin position="339"/>
        <end position="373"/>
    </location>
</feature>
<evidence type="ECO:0000256" key="3">
    <source>
        <dbReference type="PROSITE-ProRule" id="PRU00708"/>
    </source>
</evidence>
<dbReference type="Pfam" id="PF01535">
    <property type="entry name" value="PPR"/>
    <property type="match status" value="6"/>
</dbReference>
<name>A0AAN9E3Z8_CROPI</name>
<feature type="repeat" description="PPR" evidence="3">
    <location>
        <begin position="862"/>
        <end position="896"/>
    </location>
</feature>
<dbReference type="Proteomes" id="UP001372338">
    <property type="component" value="Unassembled WGS sequence"/>
</dbReference>
<feature type="repeat" description="PPR" evidence="3">
    <location>
        <begin position="585"/>
        <end position="619"/>
    </location>
</feature>
<dbReference type="InterPro" id="IPR011990">
    <property type="entry name" value="TPR-like_helical_dom_sf"/>
</dbReference>
<feature type="compositionally biased region" description="Acidic residues" evidence="4">
    <location>
        <begin position="972"/>
        <end position="1007"/>
    </location>
</feature>
<dbReference type="AlphaFoldDB" id="A0AAN9E3Z8"/>
<feature type="repeat" description="PPR" evidence="3">
    <location>
        <begin position="304"/>
        <end position="338"/>
    </location>
</feature>
<reference evidence="5 6" key="1">
    <citation type="submission" date="2024-01" db="EMBL/GenBank/DDBJ databases">
        <title>The genomes of 5 underutilized Papilionoideae crops provide insights into root nodulation and disease resistanc.</title>
        <authorList>
            <person name="Yuan L."/>
        </authorList>
    </citation>
    <scope>NUCLEOTIDE SEQUENCE [LARGE SCALE GENOMIC DNA]</scope>
    <source>
        <strain evidence="5">ZHUSHIDOU_FW_LH</strain>
        <tissue evidence="5">Leaf</tissue>
    </source>
</reference>
<dbReference type="Pfam" id="PF12854">
    <property type="entry name" value="PPR_1"/>
    <property type="match status" value="1"/>
</dbReference>
<protein>
    <recommendedName>
        <fullName evidence="7">Pentatricopeptide repeat-containing protein</fullName>
    </recommendedName>
</protein>
<comment type="caution">
    <text evidence="5">The sequence shown here is derived from an EMBL/GenBank/DDBJ whole genome shotgun (WGS) entry which is preliminary data.</text>
</comment>
<evidence type="ECO:0000313" key="5">
    <source>
        <dbReference type="EMBL" id="KAK7246058.1"/>
    </source>
</evidence>